<evidence type="ECO:0000313" key="6">
    <source>
        <dbReference type="EMBL" id="EDI0826627.1"/>
    </source>
</evidence>
<evidence type="ECO:0000256" key="5">
    <source>
        <dbReference type="ARBA" id="ARBA00023315"/>
    </source>
</evidence>
<dbReference type="SUPFAM" id="SSF55729">
    <property type="entry name" value="Acyl-CoA N-acyltransferases (Nat)"/>
    <property type="match status" value="1"/>
</dbReference>
<comment type="caution">
    <text evidence="7">The sequence shown here is derived from an EMBL/GenBank/DDBJ whole genome shotgun (WGS) entry which is preliminary data.</text>
</comment>
<gene>
    <name evidence="6" type="ORF">CC874_02395</name>
    <name evidence="7" type="ORF">DBZ80_11720</name>
</gene>
<dbReference type="Proteomes" id="UP000291398">
    <property type="component" value="Unassembled WGS sequence"/>
</dbReference>
<dbReference type="GO" id="GO:0016746">
    <property type="term" value="F:acyltransferase activity"/>
    <property type="evidence" value="ECO:0007669"/>
    <property type="project" value="UniProtKB-KW"/>
</dbReference>
<dbReference type="RefSeq" id="WP_061424670.1">
    <property type="nucleotide sequence ID" value="NZ_CP036166.1"/>
</dbReference>
<dbReference type="PANTHER" id="PTHR36449:SF1">
    <property type="entry name" value="ACETYLTRANSFERASE"/>
    <property type="match status" value="1"/>
</dbReference>
<keyword evidence="4 7" id="KW-0808">Transferase</keyword>
<comment type="similarity">
    <text evidence="1">Belongs to the acetyltransferase family. GNAT subfamily.</text>
</comment>
<dbReference type="Gene3D" id="3.40.630.30">
    <property type="match status" value="1"/>
</dbReference>
<reference evidence="7 8" key="1">
    <citation type="submission" date="2018-04" db="EMBL/GenBank/DDBJ databases">
        <title>Comparative genomic analysis of various Salmonella enterica serotypes in Singapore.</title>
        <authorList>
            <person name="Kohli G.S."/>
            <person name="Zwe Y.H."/>
            <person name="Ding Y."/>
            <person name="Givskov M."/>
            <person name="Liang Y."/>
        </authorList>
    </citation>
    <scope>NUCLEOTIDE SEQUENCE [LARGE SCALE GENOMIC DNA]</scope>
    <source>
        <strain evidence="8">sg_m29</strain>
        <strain evidence="7">Sg_m29</strain>
    </source>
</reference>
<organism evidence="7 8">
    <name type="scientific">Salmonella enterica subsp. enterica serovar Brancaster</name>
    <dbReference type="NCBI Taxonomy" id="2511819"/>
    <lineage>
        <taxon>Bacteria</taxon>
        <taxon>Pseudomonadati</taxon>
        <taxon>Pseudomonadota</taxon>
        <taxon>Gammaproteobacteria</taxon>
        <taxon>Enterobacterales</taxon>
        <taxon>Enterobacteriaceae</taxon>
        <taxon>Salmonella</taxon>
    </lineage>
</organism>
<name>A0A4Q8PD41_SALET</name>
<dbReference type="PANTHER" id="PTHR36449">
    <property type="entry name" value="ACETYLTRANSFERASE-RELATED"/>
    <property type="match status" value="1"/>
</dbReference>
<accession>A0A4Q8PD41</accession>
<evidence type="ECO:0000256" key="4">
    <source>
        <dbReference type="ARBA" id="ARBA00022679"/>
    </source>
</evidence>
<sequence length="177" mass="19255">MMFTDWHEAAIGKTHNRMNFDCGDADLNQFLQRHARQNHEKGTTKTYVALDNSDVTRIHGFYSVSPASLIYAQVPGAISKGLGRYDVPVFRLGRLAVDKSMQGQGQGLGAQLLLSAGKRCIQAALQVGGVALLIDAKNKQVCDWYKGFGAVPLNDQPLSLLLSFKTLYAALSASGRL</sequence>
<dbReference type="EMBL" id="QAUO01000027">
    <property type="protein sequence ID" value="TAD32058.1"/>
    <property type="molecule type" value="Genomic_DNA"/>
</dbReference>
<protein>
    <submittedName>
        <fullName evidence="7">GNAT family N-acetyltransferase</fullName>
    </submittedName>
</protein>
<evidence type="ECO:0000313" key="8">
    <source>
        <dbReference type="Proteomes" id="UP000291398"/>
    </source>
</evidence>
<proteinExistence type="inferred from homology"/>
<dbReference type="InterPro" id="IPR016181">
    <property type="entry name" value="Acyl_CoA_acyltransferase"/>
</dbReference>
<keyword evidence="5" id="KW-0012">Acyltransferase</keyword>
<evidence type="ECO:0000256" key="2">
    <source>
        <dbReference type="ARBA" id="ARBA00022555"/>
    </source>
</evidence>
<evidence type="ECO:0000313" key="7">
    <source>
        <dbReference type="EMBL" id="TAD32058.1"/>
    </source>
</evidence>
<keyword evidence="3" id="KW-1277">Toxin-antitoxin system</keyword>
<keyword evidence="2" id="KW-0820">tRNA-binding</keyword>
<keyword evidence="2" id="KW-0694">RNA-binding</keyword>
<dbReference type="GO" id="GO:0000049">
    <property type="term" value="F:tRNA binding"/>
    <property type="evidence" value="ECO:0007669"/>
    <property type="project" value="UniProtKB-KW"/>
</dbReference>
<dbReference type="EMBL" id="AAMJTU010000003">
    <property type="protein sequence ID" value="EDI0826627.1"/>
    <property type="molecule type" value="Genomic_DNA"/>
</dbReference>
<reference evidence="6" key="2">
    <citation type="submission" date="2018-07" db="EMBL/GenBank/DDBJ databases">
        <authorList>
            <person name="Ashton P.M."/>
            <person name="Dallman T."/>
            <person name="Nair S."/>
            <person name="De Pinna E."/>
            <person name="Peters T."/>
            <person name="Grant K."/>
        </authorList>
    </citation>
    <scope>NUCLEOTIDE SEQUENCE</scope>
    <source>
        <strain evidence="6">348754</strain>
    </source>
</reference>
<dbReference type="AlphaFoldDB" id="A0A4Q8PD41"/>
<evidence type="ECO:0000256" key="3">
    <source>
        <dbReference type="ARBA" id="ARBA00022649"/>
    </source>
</evidence>
<evidence type="ECO:0000256" key="1">
    <source>
        <dbReference type="ARBA" id="ARBA00009342"/>
    </source>
</evidence>